<accession>A0A497YAC7</accession>
<dbReference type="RefSeq" id="WP_121282020.1">
    <property type="nucleotide sequence ID" value="NZ_RCCK01000010.1"/>
</dbReference>
<comment type="caution">
    <text evidence="1">The sequence shown here is derived from an EMBL/GenBank/DDBJ whole genome shotgun (WGS) entry which is preliminary data.</text>
</comment>
<keyword evidence="4" id="KW-1185">Reference proteome</keyword>
<dbReference type="OrthoDB" id="9799891at2"/>
<evidence type="ECO:0000313" key="1">
    <source>
        <dbReference type="EMBL" id="RLJ79427.1"/>
    </source>
</evidence>
<dbReference type="InterPro" id="IPR010667">
    <property type="entry name" value="Phage_T4_Gp19"/>
</dbReference>
<protein>
    <submittedName>
        <fullName evidence="2">Phage tail protein</fullName>
    </submittedName>
    <submittedName>
        <fullName evidence="1">Phage tail-like protein</fullName>
    </submittedName>
</protein>
<dbReference type="InterPro" id="IPR011747">
    <property type="entry name" value="CHP02241"/>
</dbReference>
<dbReference type="AlphaFoldDB" id="A0A497YAC7"/>
<dbReference type="GO" id="GO:0005198">
    <property type="term" value="F:structural molecule activity"/>
    <property type="evidence" value="ECO:0007669"/>
    <property type="project" value="InterPro"/>
</dbReference>
<dbReference type="EMBL" id="RCCK01000010">
    <property type="protein sequence ID" value="RLJ79427.1"/>
    <property type="molecule type" value="Genomic_DNA"/>
</dbReference>
<dbReference type="NCBIfam" id="TIGR02241">
    <property type="entry name" value="conserved hypothetical phage tail region protein"/>
    <property type="match status" value="1"/>
</dbReference>
<reference evidence="1 3" key="1">
    <citation type="submission" date="2018-10" db="EMBL/GenBank/DDBJ databases">
        <title>Genomic Encyclopedia of Archaeal and Bacterial Type Strains, Phase II (KMG-II): from individual species to whole genera.</title>
        <authorList>
            <person name="Goeker M."/>
        </authorList>
    </citation>
    <scope>NUCLEOTIDE SEQUENCE [LARGE SCALE GENOMIC DNA]</scope>
    <source>
        <strain evidence="1 3">DSM 19624</strain>
    </source>
</reference>
<dbReference type="EMBL" id="SOPX01000002">
    <property type="protein sequence ID" value="TFB30774.1"/>
    <property type="molecule type" value="Genomic_DNA"/>
</dbReference>
<sequence length="168" mass="18859">MGIFSSNLALSHRFGVYFLETGFAPSVLDFRFQRVSGMQAEIEMETIYEGGQNLSQHRVPKRVNYSNLVLHRGMVTSLSPLGLTVNMALSSFSFNPSNVLIILFNEAGEHVMHKLFLKAVPIKWSISDMDAESDRVMIESIELSYTSFTSLPLPFAFEPPKIPVIDII</sequence>
<dbReference type="PANTHER" id="PTHR38009:SF1">
    <property type="entry name" value="CONSERVED HYPOTHETICAL PHAGE TAIL PROTEIN"/>
    <property type="match status" value="1"/>
</dbReference>
<dbReference type="Proteomes" id="UP000273898">
    <property type="component" value="Unassembled WGS sequence"/>
</dbReference>
<dbReference type="PANTHER" id="PTHR38009">
    <property type="entry name" value="CONSERVED HYPOTHETICAL PHAGE TAIL PROTEIN"/>
    <property type="match status" value="1"/>
</dbReference>
<organism evidence="1 3">
    <name type="scientific">Pedobacter alluvionis</name>
    <dbReference type="NCBI Taxonomy" id="475253"/>
    <lineage>
        <taxon>Bacteria</taxon>
        <taxon>Pseudomonadati</taxon>
        <taxon>Bacteroidota</taxon>
        <taxon>Sphingobacteriia</taxon>
        <taxon>Sphingobacteriales</taxon>
        <taxon>Sphingobacteriaceae</taxon>
        <taxon>Pedobacter</taxon>
    </lineage>
</organism>
<reference evidence="2 4" key="2">
    <citation type="submission" date="2019-03" db="EMBL/GenBank/DDBJ databases">
        <authorList>
            <person name="He R.-H."/>
        </authorList>
    </citation>
    <scope>NUCLEOTIDE SEQUENCE [LARGE SCALE GENOMIC DNA]</scope>
    <source>
        <strain evidence="2 4">DSM 19624</strain>
    </source>
</reference>
<evidence type="ECO:0000313" key="4">
    <source>
        <dbReference type="Proteomes" id="UP000297429"/>
    </source>
</evidence>
<dbReference type="Proteomes" id="UP000297429">
    <property type="component" value="Unassembled WGS sequence"/>
</dbReference>
<evidence type="ECO:0000313" key="2">
    <source>
        <dbReference type="EMBL" id="TFB30774.1"/>
    </source>
</evidence>
<gene>
    <name evidence="1" type="ORF">BCL90_0120</name>
    <name evidence="2" type="ORF">E3V97_09045</name>
</gene>
<proteinExistence type="predicted"/>
<evidence type="ECO:0000313" key="3">
    <source>
        <dbReference type="Proteomes" id="UP000273898"/>
    </source>
</evidence>
<dbReference type="Pfam" id="PF06841">
    <property type="entry name" value="Phage_T4_gp19"/>
    <property type="match status" value="1"/>
</dbReference>
<name>A0A497YAC7_9SPHI</name>